<dbReference type="GO" id="GO:0004016">
    <property type="term" value="F:adenylate cyclase activity"/>
    <property type="evidence" value="ECO:0007669"/>
    <property type="project" value="UniProtKB-ARBA"/>
</dbReference>
<feature type="domain" description="Guanylate cyclase" evidence="1">
    <location>
        <begin position="50"/>
        <end position="104"/>
    </location>
</feature>
<dbReference type="InterPro" id="IPR050697">
    <property type="entry name" value="Adenylyl/Guanylyl_Cyclase_3/4"/>
</dbReference>
<dbReference type="SUPFAM" id="SSF55073">
    <property type="entry name" value="Nucleotide cyclase"/>
    <property type="match status" value="1"/>
</dbReference>
<dbReference type="PROSITE" id="PS50125">
    <property type="entry name" value="GUANYLATE_CYCLASE_2"/>
    <property type="match status" value="1"/>
</dbReference>
<dbReference type="GO" id="GO:0035556">
    <property type="term" value="P:intracellular signal transduction"/>
    <property type="evidence" value="ECO:0007669"/>
    <property type="project" value="InterPro"/>
</dbReference>
<keyword evidence="3" id="KW-1185">Reference proteome</keyword>
<dbReference type="AlphaFoldDB" id="A0AA41YJ95"/>
<proteinExistence type="predicted"/>
<dbReference type="RefSeq" id="WP_264712161.1">
    <property type="nucleotide sequence ID" value="NZ_JAPDNT010000001.1"/>
</dbReference>
<dbReference type="InterPro" id="IPR011990">
    <property type="entry name" value="TPR-like_helical_dom_sf"/>
</dbReference>
<comment type="caution">
    <text evidence="2">The sequence shown here is derived from an EMBL/GenBank/DDBJ whole genome shotgun (WGS) entry which is preliminary data.</text>
</comment>
<dbReference type="InterPro" id="IPR029787">
    <property type="entry name" value="Nucleotide_cyclase"/>
</dbReference>
<dbReference type="InterPro" id="IPR001054">
    <property type="entry name" value="A/G_cyclase"/>
</dbReference>
<dbReference type="PANTHER" id="PTHR43081">
    <property type="entry name" value="ADENYLATE CYCLASE, TERMINAL-DIFFERENTIATION SPECIFIC-RELATED"/>
    <property type="match status" value="1"/>
</dbReference>
<evidence type="ECO:0000313" key="3">
    <source>
        <dbReference type="Proteomes" id="UP001165679"/>
    </source>
</evidence>
<organism evidence="2 3">
    <name type="scientific">Limobrevibacterium gyesilva</name>
    <dbReference type="NCBI Taxonomy" id="2991712"/>
    <lineage>
        <taxon>Bacteria</taxon>
        <taxon>Pseudomonadati</taxon>
        <taxon>Pseudomonadota</taxon>
        <taxon>Alphaproteobacteria</taxon>
        <taxon>Acetobacterales</taxon>
        <taxon>Acetobacteraceae</taxon>
        <taxon>Limobrevibacterium</taxon>
    </lineage>
</organism>
<sequence length="564" mass="61801">MATDEKRTHAAWMKILKDVIRPKAQRHHGIVVKLTGDGILAEFASALDAVEWAQDVQRSVNAVPDDAADDAPPIALRIAVHVGDIVSDHGDIYGDGVNVAARLQEFAKPGGIVLSEAVYDLVRGTAGAGARDLGYQYLKNFEKPVRAYALGADVPAAAHPVGARQGPLPSIAVLPLQNLGGDPADAYFAEGIVEDIVVSLAGLGELLVISRASTLTYQGRQPDPREAGRALGVRYVLMGSVRRSPRLIRVSVQLCDATSGASLWGETTEVPPGELFDVQDRIVWKIVAGIAPNVRAAELRAALRKRPESFTAYDYTLRGLHVLNSLDHATFPQARVFLTKAMAEDQYFAMPFAWLAWWHLLLVGQGWSDHPDDDIAQAGAMAARAIELDRQNALALAIYGHVKSFLFHDCDIAMIYLDQALSACPNSSLAWLLSSVTQAYLGHGEEAVRRAEHGLRLSPFDQSLFLTHNILCIAHYVNGAYEEAVKWGRLSQRENPAFTANLRILIASLVAAGRLDEARDVATDLMKLEPDFRIGEWEKTRHPFRHPHIRAQHVERLRRAGLPQ</sequence>
<protein>
    <submittedName>
        <fullName evidence="2">Adenylate/guanylate cyclase domain-containing protein</fullName>
    </submittedName>
</protein>
<reference evidence="2" key="2">
    <citation type="submission" date="2022-10" db="EMBL/GenBank/DDBJ databases">
        <authorList>
            <person name="Trinh H.N."/>
        </authorList>
    </citation>
    <scope>NUCLEOTIDE SEQUENCE</scope>
    <source>
        <strain evidence="2">RN2-1</strain>
    </source>
</reference>
<evidence type="ECO:0000259" key="1">
    <source>
        <dbReference type="PROSITE" id="PS50125"/>
    </source>
</evidence>
<reference evidence="2" key="1">
    <citation type="submission" date="2022-09" db="EMBL/GenBank/DDBJ databases">
        <title>Rhodovastum sp. nov. RN2-1 isolated from soil in Seongnam, South Korea.</title>
        <authorList>
            <person name="Le N.T."/>
        </authorList>
    </citation>
    <scope>NUCLEOTIDE SEQUENCE</scope>
    <source>
        <strain evidence="2">RN2-1</strain>
    </source>
</reference>
<dbReference type="EMBL" id="JAPDNT010000001">
    <property type="protein sequence ID" value="MCW3473580.1"/>
    <property type="molecule type" value="Genomic_DNA"/>
</dbReference>
<dbReference type="Gene3D" id="1.25.40.10">
    <property type="entry name" value="Tetratricopeptide repeat domain"/>
    <property type="match status" value="1"/>
</dbReference>
<name>A0AA41YJ95_9PROT</name>
<dbReference type="Gene3D" id="3.40.50.10070">
    <property type="entry name" value="TolB, N-terminal domain"/>
    <property type="match status" value="1"/>
</dbReference>
<dbReference type="CDD" id="cd07302">
    <property type="entry name" value="CHD"/>
    <property type="match status" value="1"/>
</dbReference>
<evidence type="ECO:0000313" key="2">
    <source>
        <dbReference type="EMBL" id="MCW3473580.1"/>
    </source>
</evidence>
<dbReference type="Proteomes" id="UP001165679">
    <property type="component" value="Unassembled WGS sequence"/>
</dbReference>
<dbReference type="GO" id="GO:0006171">
    <property type="term" value="P:cAMP biosynthetic process"/>
    <property type="evidence" value="ECO:0007669"/>
    <property type="project" value="TreeGrafter"/>
</dbReference>
<gene>
    <name evidence="2" type="ORF">OL599_03230</name>
</gene>
<dbReference type="Gene3D" id="3.30.70.1230">
    <property type="entry name" value="Nucleotide cyclase"/>
    <property type="match status" value="1"/>
</dbReference>
<accession>A0AA41YJ95</accession>
<dbReference type="Pfam" id="PF00211">
    <property type="entry name" value="Guanylate_cyc"/>
    <property type="match status" value="1"/>
</dbReference>
<dbReference type="SUPFAM" id="SSF48452">
    <property type="entry name" value="TPR-like"/>
    <property type="match status" value="1"/>
</dbReference>
<dbReference type="PANTHER" id="PTHR43081:SF19">
    <property type="entry name" value="PH-SENSITIVE ADENYLATE CYCLASE RV1264"/>
    <property type="match status" value="1"/>
</dbReference>